<evidence type="ECO:0000313" key="1">
    <source>
        <dbReference type="EMBL" id="MBR8644758.1"/>
    </source>
</evidence>
<evidence type="ECO:0008006" key="3">
    <source>
        <dbReference type="Google" id="ProtNLM"/>
    </source>
</evidence>
<evidence type="ECO:0000313" key="2">
    <source>
        <dbReference type="Proteomes" id="UP000680045"/>
    </source>
</evidence>
<dbReference type="AlphaFoldDB" id="A0A941FH89"/>
<reference evidence="1" key="1">
    <citation type="submission" date="2021-04" db="EMBL/GenBank/DDBJ databases">
        <title>Whole genome sequencing of Enterococci isolates from hospitalized patients.</title>
        <authorList>
            <person name="Ogoti B.M."/>
            <person name="Onyambu F.G."/>
        </authorList>
    </citation>
    <scope>NUCLEOTIDE SEQUENCE</scope>
    <source>
        <strain evidence="1">242</strain>
    </source>
</reference>
<organism evidence="1 2">
    <name type="scientific">Peribacillus frigoritolerans</name>
    <dbReference type="NCBI Taxonomy" id="450367"/>
    <lineage>
        <taxon>Bacteria</taxon>
        <taxon>Bacillati</taxon>
        <taxon>Bacillota</taxon>
        <taxon>Bacilli</taxon>
        <taxon>Bacillales</taxon>
        <taxon>Bacillaceae</taxon>
        <taxon>Peribacillus</taxon>
    </lineage>
</organism>
<dbReference type="SUPFAM" id="SSF160631">
    <property type="entry name" value="SMI1/KNR4-like"/>
    <property type="match status" value="1"/>
</dbReference>
<gene>
    <name evidence="1" type="ORF">KEH51_10885</name>
</gene>
<sequence length="52" mass="6119">MESIFEEFEDMDFDQYKLNELTAGDILDAETHLNINLPKEYIKLLKIQNGDI</sequence>
<dbReference type="EMBL" id="JAGTPW010000016">
    <property type="protein sequence ID" value="MBR8644758.1"/>
    <property type="molecule type" value="Genomic_DNA"/>
</dbReference>
<dbReference type="Proteomes" id="UP000680045">
    <property type="component" value="Unassembled WGS sequence"/>
</dbReference>
<dbReference type="InterPro" id="IPR037883">
    <property type="entry name" value="Knr4/Smi1-like_sf"/>
</dbReference>
<name>A0A941FH89_9BACI</name>
<protein>
    <recommendedName>
        <fullName evidence="3">SMI1/KNR4 family protein</fullName>
    </recommendedName>
</protein>
<dbReference type="Gene3D" id="3.40.1580.10">
    <property type="entry name" value="SMI1/KNR4-like"/>
    <property type="match status" value="1"/>
</dbReference>
<proteinExistence type="predicted"/>
<accession>A0A941FH89</accession>
<comment type="caution">
    <text evidence="1">The sequence shown here is derived from an EMBL/GenBank/DDBJ whole genome shotgun (WGS) entry which is preliminary data.</text>
</comment>